<dbReference type="Pfam" id="PF03995">
    <property type="entry name" value="Inhibitor_I36"/>
    <property type="match status" value="1"/>
</dbReference>
<dbReference type="RefSeq" id="WP_003955299.1">
    <property type="nucleotide sequence ID" value="NZ_CM000913.1"/>
</dbReference>
<dbReference type="Proteomes" id="UP000002357">
    <property type="component" value="Chromosome"/>
</dbReference>
<dbReference type="InterPro" id="IPR011024">
    <property type="entry name" value="G_crystallin-like"/>
</dbReference>
<gene>
    <name evidence="1" type="ORF">SCLAV_0394</name>
</gene>
<evidence type="ECO:0000313" key="2">
    <source>
        <dbReference type="Proteomes" id="UP000002357"/>
    </source>
</evidence>
<dbReference type="OrthoDB" id="4247266at2"/>
<dbReference type="AlphaFoldDB" id="B5GTZ7"/>
<dbReference type="EMBL" id="CM000913">
    <property type="protein sequence ID" value="EFG05470.1"/>
    <property type="molecule type" value="Genomic_DNA"/>
</dbReference>
<dbReference type="GeneID" id="93732908"/>
<protein>
    <submittedName>
        <fullName evidence="1">Inhibitor_I36 domain-containing protein</fullName>
    </submittedName>
</protein>
<dbReference type="STRING" id="1901.BB341_25835"/>
<dbReference type="SUPFAM" id="SSF49695">
    <property type="entry name" value="gamma-Crystallin-like"/>
    <property type="match status" value="1"/>
</dbReference>
<sequence>MPYELSKARETHEVRGTRRSGVGLRLAALATALTGALAAGFATAPQAAAGDPNNCLPLRFCLWEHHNFDGHMLASEQSMAYVGAAMNDKATSYRNRTNYYVTIYRDANYQGGCLMNSIPPSGISAGVPTALNDQISSFRLSEWPIC</sequence>
<dbReference type="Gene3D" id="2.60.20.10">
    <property type="entry name" value="Crystallins"/>
    <property type="match status" value="1"/>
</dbReference>
<keyword evidence="2" id="KW-1185">Reference proteome</keyword>
<reference evidence="1 2" key="1">
    <citation type="journal article" date="2010" name="Genome Biol. Evol.">
        <title>The sequence of a 1.8-mb bacterial linear plasmid reveals a rich evolutionary reservoir of secondary metabolic pathways.</title>
        <authorList>
            <person name="Medema M.H."/>
            <person name="Trefzer A."/>
            <person name="Kovalchuk A."/>
            <person name="van den Berg M."/>
            <person name="Mueller U."/>
            <person name="Heijne W."/>
            <person name="Wu L."/>
            <person name="Alam M.T."/>
            <person name="Ronning C.M."/>
            <person name="Nierman W.C."/>
            <person name="Bovenberg R.A.L."/>
            <person name="Breitling R."/>
            <person name="Takano E."/>
        </authorList>
    </citation>
    <scope>NUCLEOTIDE SEQUENCE [LARGE SCALE GENOMIC DNA]</scope>
    <source>
        <strain evidence="2">ATCC 27064 / DSM 738 / JCM 4710 / NBRC 13307 / NCIMB 12785 / NRRL 3585 / VKM Ac-602</strain>
    </source>
</reference>
<proteinExistence type="predicted"/>
<name>B5GTZ7_STRCL</name>
<dbReference type="KEGG" id="sclf:BB341_25835"/>
<accession>B5GTZ7</accession>
<dbReference type="eggNOG" id="ENOG502ZUN0">
    <property type="taxonomic scope" value="Bacteria"/>
</dbReference>
<evidence type="ECO:0000313" key="1">
    <source>
        <dbReference type="EMBL" id="EFG05470.1"/>
    </source>
</evidence>
<organism evidence="1 2">
    <name type="scientific">Streptomyces clavuligerus</name>
    <dbReference type="NCBI Taxonomy" id="1901"/>
    <lineage>
        <taxon>Bacteria</taxon>
        <taxon>Bacillati</taxon>
        <taxon>Actinomycetota</taxon>
        <taxon>Actinomycetes</taxon>
        <taxon>Kitasatosporales</taxon>
        <taxon>Streptomycetaceae</taxon>
        <taxon>Streptomyces</taxon>
    </lineage>
</organism>